<dbReference type="SUPFAM" id="SSF51445">
    <property type="entry name" value="(Trans)glycosidases"/>
    <property type="match status" value="1"/>
</dbReference>
<gene>
    <name evidence="2" type="ORF">GCM10009811_21320</name>
</gene>
<feature type="signal peptide" evidence="1">
    <location>
        <begin position="1"/>
        <end position="20"/>
    </location>
</feature>
<comment type="caution">
    <text evidence="2">The sequence shown here is derived from an EMBL/GenBank/DDBJ whole genome shotgun (WGS) entry which is preliminary data.</text>
</comment>
<evidence type="ECO:0008006" key="4">
    <source>
        <dbReference type="Google" id="ProtNLM"/>
    </source>
</evidence>
<proteinExistence type="predicted"/>
<dbReference type="PANTHER" id="PTHR12631">
    <property type="entry name" value="ALPHA-L-IDURONIDASE"/>
    <property type="match status" value="1"/>
</dbReference>
<dbReference type="InterPro" id="IPR017853">
    <property type="entry name" value="GH"/>
</dbReference>
<evidence type="ECO:0000313" key="2">
    <source>
        <dbReference type="EMBL" id="GAA1796829.1"/>
    </source>
</evidence>
<feature type="chain" id="PRO_5045193418" description="Glycoside hydrolase family 5 domain-containing protein" evidence="1">
    <location>
        <begin position="21"/>
        <end position="490"/>
    </location>
</feature>
<protein>
    <recommendedName>
        <fullName evidence="4">Glycoside hydrolase family 5 domain-containing protein</fullName>
    </recommendedName>
</protein>
<evidence type="ECO:0000256" key="1">
    <source>
        <dbReference type="SAM" id="SignalP"/>
    </source>
</evidence>
<name>A0ABN2LQN1_9MICO</name>
<sequence length="490" mass="51557">MRRATAALAAGLLIAGAASACTGEDAKPTTGTATGPVRTIAPIVYEGGAADLGIKWNWNLKPPLAYAEQVGWGETFFEVEWCALRAKPDNQRFAQVERLVGQAQQMGYRMMLKIRVGNCAGGPEQLDPAEGTRKSPSTFPDDPAAYQQFVTTLVNRYKDRGVTLWAIENEVDANNFWSGTPQEYVDLVALASSAIKAADPSATILDAGISSTGHGIALAGELLDAGQEQEALALYQAWFARRHGSGTARFPVVNSVEELRTLLQEGRATRVRAMESANWQAINSGAVTAYQLHFYENPDLLHTLLDYVRRHLAVQIPIQGWEIGTAWPGGDYTEAAHGAEVARLLGTLLTEKVSPIVYLPLAYTPGGATKVEIFRGLVSPEGADLPSGQIYQRYAEALRGSTSITEVSVPGGSGVVILGGGANLAVIWPASGKTLTIAGSEAVRSAADPSAGPPNGSVSDPVLIAPGDTDLNGAIAAITRVTGGPVTPAG</sequence>
<reference evidence="2 3" key="1">
    <citation type="journal article" date="2019" name="Int. J. Syst. Evol. Microbiol.">
        <title>The Global Catalogue of Microorganisms (GCM) 10K type strain sequencing project: providing services to taxonomists for standard genome sequencing and annotation.</title>
        <authorList>
            <consortium name="The Broad Institute Genomics Platform"/>
            <consortium name="The Broad Institute Genome Sequencing Center for Infectious Disease"/>
            <person name="Wu L."/>
            <person name="Ma J."/>
        </authorList>
    </citation>
    <scope>NUCLEOTIDE SEQUENCE [LARGE SCALE GENOMIC DNA]</scope>
    <source>
        <strain evidence="2 3">JCM 15592</strain>
    </source>
</reference>
<keyword evidence="1" id="KW-0732">Signal</keyword>
<dbReference type="PANTHER" id="PTHR12631:SF10">
    <property type="entry name" value="BETA-XYLOSIDASE-LIKE PROTEIN-RELATED"/>
    <property type="match status" value="1"/>
</dbReference>
<dbReference type="PROSITE" id="PS51257">
    <property type="entry name" value="PROKAR_LIPOPROTEIN"/>
    <property type="match status" value="1"/>
</dbReference>
<organism evidence="2 3">
    <name type="scientific">Nostocoides veronense</name>
    <dbReference type="NCBI Taxonomy" id="330836"/>
    <lineage>
        <taxon>Bacteria</taxon>
        <taxon>Bacillati</taxon>
        <taxon>Actinomycetota</taxon>
        <taxon>Actinomycetes</taxon>
        <taxon>Micrococcales</taxon>
        <taxon>Intrasporangiaceae</taxon>
        <taxon>Nostocoides</taxon>
    </lineage>
</organism>
<dbReference type="Proteomes" id="UP001499938">
    <property type="component" value="Unassembled WGS sequence"/>
</dbReference>
<dbReference type="RefSeq" id="WP_344084785.1">
    <property type="nucleotide sequence ID" value="NZ_BAAAPO010000033.1"/>
</dbReference>
<dbReference type="EMBL" id="BAAAPO010000033">
    <property type="protein sequence ID" value="GAA1796829.1"/>
    <property type="molecule type" value="Genomic_DNA"/>
</dbReference>
<keyword evidence="3" id="KW-1185">Reference proteome</keyword>
<dbReference type="Gene3D" id="3.20.20.80">
    <property type="entry name" value="Glycosidases"/>
    <property type="match status" value="1"/>
</dbReference>
<evidence type="ECO:0000313" key="3">
    <source>
        <dbReference type="Proteomes" id="UP001499938"/>
    </source>
</evidence>
<dbReference type="InterPro" id="IPR051923">
    <property type="entry name" value="Glycosyl_Hydrolase_39"/>
</dbReference>
<accession>A0ABN2LQN1</accession>